<feature type="coiled-coil region" evidence="8">
    <location>
        <begin position="398"/>
        <end position="425"/>
    </location>
</feature>
<dbReference type="SUPFAM" id="SSF53335">
    <property type="entry name" value="S-adenosyl-L-methionine-dependent methyltransferases"/>
    <property type="match status" value="1"/>
</dbReference>
<evidence type="ECO:0000256" key="2">
    <source>
        <dbReference type="ARBA" id="ARBA00022723"/>
    </source>
</evidence>
<comment type="function">
    <text evidence="7">Mitochondrial ribosome (mitoribosome) assembly factor. Binds at the interface of the head and body domains of the mitochondrial small ribosomal subunit (mt-SSU), occluding the mRNA channel and preventing compaction of the head domain towards the body. Probable inactive methyltransferase: retains the characteristic folding and ability to bind S-adenosyl-L-methionine, but it probably lost its methyltransferase activity.</text>
</comment>
<reference evidence="9 10" key="1">
    <citation type="journal article" date="2024" name="BMC Biol.">
        <title>Comparative genomics of Ascetosporea gives new insight into the evolutionary basis for animal parasitism in Rhizaria.</title>
        <authorList>
            <person name="Hiltunen Thoren M."/>
            <person name="Onut-Brannstrom I."/>
            <person name="Alfjorden A."/>
            <person name="Peckova H."/>
            <person name="Swords F."/>
            <person name="Hooper C."/>
            <person name="Holzer A.S."/>
            <person name="Bass D."/>
            <person name="Burki F."/>
        </authorList>
    </citation>
    <scope>NUCLEOTIDE SEQUENCE [LARGE SCALE GENOMIC DNA]</scope>
    <source>
        <strain evidence="9">20-A016</strain>
    </source>
</reference>
<sequence>NRKIFIELNYPNGWTESKKDEKTFARFLYSKEIPKWTRFNAIRYFADESILTYFVIRRILSELEKRVPEYNPSSILDFGAGTGSAILAAKEVFRNLKSLNAIENNTEMTNLGKLMTFVDESKFASKNESASKTNWQKSIDKEHLKNQSLTVAAFSLSEIEEKEEFFAVLEKLWAKTADFLVLVEAGEPHGFKRIRDARNHLLKKHPASLLPSSDGASVVAPCSHDGTCPLTFFRTKKWCHFGQKIPVFNIPRRSSLFVDPANPLKRVKSFPFLQKSVDADTKNVQNNFKNNVDNNKKNNGENNLSENTEKTGKIVKRRQIRNSYEHIFRFSYVIIKKGKSVRRKLEDRRAVSMLRGPSFSRKIFDGFENKIYENKNGDNKNAKNENFAKIDNKNGDNKNAKNENFAKINNKNDEHKNDIKTEEKMREMAYRWGRIIDKPMKKKGHVILKLCSDGEIETRVVTKSFGQKYKAARHSRWGDLWPHPLEKVETAKTAHRRKFAQIRKDKKLKQRMIDEKKVLLVESAKMLGDNNK</sequence>
<dbReference type="PANTHER" id="PTHR13184:SF5">
    <property type="entry name" value="METHYLTRANSFERASE-LIKE PROTEIN 17, MITOCHONDRIAL"/>
    <property type="match status" value="1"/>
</dbReference>
<comment type="caution">
    <text evidence="9">The sequence shown here is derived from an EMBL/GenBank/DDBJ whole genome shotgun (WGS) entry which is preliminary data.</text>
</comment>
<feature type="non-terminal residue" evidence="9">
    <location>
        <position position="1"/>
    </location>
</feature>
<organism evidence="9 10">
    <name type="scientific">Bonamia ostreae</name>
    <dbReference type="NCBI Taxonomy" id="126728"/>
    <lineage>
        <taxon>Eukaryota</taxon>
        <taxon>Sar</taxon>
        <taxon>Rhizaria</taxon>
        <taxon>Endomyxa</taxon>
        <taxon>Ascetosporea</taxon>
        <taxon>Haplosporida</taxon>
        <taxon>Bonamia</taxon>
    </lineage>
</organism>
<name>A0ABV2AMR1_9EUKA</name>
<evidence type="ECO:0000313" key="9">
    <source>
        <dbReference type="EMBL" id="MES1920799.1"/>
    </source>
</evidence>
<keyword evidence="3" id="KW-0809">Transit peptide</keyword>
<keyword evidence="4" id="KW-0408">Iron</keyword>
<dbReference type="InterPro" id="IPR015324">
    <property type="entry name" value="Ribosomal_Rsm22-like"/>
</dbReference>
<evidence type="ECO:0000256" key="5">
    <source>
        <dbReference type="ARBA" id="ARBA00023014"/>
    </source>
</evidence>
<evidence type="ECO:0000256" key="3">
    <source>
        <dbReference type="ARBA" id="ARBA00022946"/>
    </source>
</evidence>
<keyword evidence="8" id="KW-0175">Coiled coil</keyword>
<dbReference type="Proteomes" id="UP001439008">
    <property type="component" value="Unassembled WGS sequence"/>
</dbReference>
<evidence type="ECO:0000256" key="6">
    <source>
        <dbReference type="ARBA" id="ARBA00023128"/>
    </source>
</evidence>
<comment type="subcellular location">
    <subcellularLocation>
        <location evidence="1">Mitochondrion</location>
    </subcellularLocation>
</comment>
<evidence type="ECO:0000313" key="10">
    <source>
        <dbReference type="Proteomes" id="UP001439008"/>
    </source>
</evidence>
<keyword evidence="10" id="KW-1185">Reference proteome</keyword>
<evidence type="ECO:0000256" key="4">
    <source>
        <dbReference type="ARBA" id="ARBA00023004"/>
    </source>
</evidence>
<gene>
    <name evidence="9" type="ORF">MHBO_002434</name>
</gene>
<accession>A0ABV2AMR1</accession>
<dbReference type="Pfam" id="PF09243">
    <property type="entry name" value="Rsm22"/>
    <property type="match status" value="2"/>
</dbReference>
<protein>
    <submittedName>
        <fullName evidence="9">Uncharacterized protein</fullName>
    </submittedName>
</protein>
<dbReference type="PANTHER" id="PTHR13184">
    <property type="entry name" value="37S RIBOSOMAL PROTEIN S22"/>
    <property type="match status" value="1"/>
</dbReference>
<evidence type="ECO:0000256" key="1">
    <source>
        <dbReference type="ARBA" id="ARBA00004173"/>
    </source>
</evidence>
<keyword evidence="2" id="KW-0479">Metal-binding</keyword>
<keyword evidence="6" id="KW-0496">Mitochondrion</keyword>
<dbReference type="EMBL" id="JBDODL010000870">
    <property type="protein sequence ID" value="MES1920799.1"/>
    <property type="molecule type" value="Genomic_DNA"/>
</dbReference>
<evidence type="ECO:0000256" key="7">
    <source>
        <dbReference type="ARBA" id="ARBA00045681"/>
    </source>
</evidence>
<keyword evidence="5" id="KW-0411">Iron-sulfur</keyword>
<dbReference type="InterPro" id="IPR029063">
    <property type="entry name" value="SAM-dependent_MTases_sf"/>
</dbReference>
<evidence type="ECO:0000256" key="8">
    <source>
        <dbReference type="SAM" id="Coils"/>
    </source>
</evidence>
<proteinExistence type="predicted"/>
<dbReference type="InterPro" id="IPR052571">
    <property type="entry name" value="Mt_RNA_Methyltransferase"/>
</dbReference>